<dbReference type="NCBIfam" id="TIGR00848">
    <property type="entry name" value="fruA"/>
    <property type="match status" value="1"/>
</dbReference>
<keyword evidence="13 15" id="KW-1133">Transmembrane helix</keyword>
<dbReference type="PANTHER" id="PTHR30505">
    <property type="entry name" value="FRUCTOSE-LIKE PERMEASE"/>
    <property type="match status" value="1"/>
</dbReference>
<feature type="domain" description="PTS EIIB type-2" evidence="17">
    <location>
        <begin position="164"/>
        <end position="259"/>
    </location>
</feature>
<feature type="domain" description="PTS EIIA type-2" evidence="16">
    <location>
        <begin position="4"/>
        <end position="148"/>
    </location>
</feature>
<dbReference type="NCBIfam" id="TIGR00829">
    <property type="entry name" value="FRU"/>
    <property type="match status" value="1"/>
</dbReference>
<dbReference type="EC" id="2.7.1.202" evidence="4"/>
<dbReference type="GO" id="GO:0016301">
    <property type="term" value="F:kinase activity"/>
    <property type="evidence" value="ECO:0007669"/>
    <property type="project" value="UniProtKB-KW"/>
</dbReference>
<evidence type="ECO:0000259" key="18">
    <source>
        <dbReference type="PROSITE" id="PS51104"/>
    </source>
</evidence>
<keyword evidence="12" id="KW-0418">Kinase</keyword>
<dbReference type="EMBL" id="FRFG01000076">
    <property type="protein sequence ID" value="SHO58708.1"/>
    <property type="molecule type" value="Genomic_DNA"/>
</dbReference>
<feature type="transmembrane region" description="Helical" evidence="15">
    <location>
        <begin position="447"/>
        <end position="470"/>
    </location>
</feature>
<evidence type="ECO:0000313" key="20">
    <source>
        <dbReference type="Proteomes" id="UP000184600"/>
    </source>
</evidence>
<evidence type="ECO:0000256" key="1">
    <source>
        <dbReference type="ARBA" id="ARBA00001401"/>
    </source>
</evidence>
<dbReference type="GO" id="GO:0022877">
    <property type="term" value="F:protein-N(PI)-phosphohistidine-fructose phosphotransferase system transporter activity"/>
    <property type="evidence" value="ECO:0007669"/>
    <property type="project" value="InterPro"/>
</dbReference>
<dbReference type="Gene3D" id="3.40.930.10">
    <property type="entry name" value="Mannitol-specific EII, Chain A"/>
    <property type="match status" value="1"/>
</dbReference>
<dbReference type="CDD" id="cd00211">
    <property type="entry name" value="PTS_IIA_fru"/>
    <property type="match status" value="1"/>
</dbReference>
<dbReference type="InterPro" id="IPR004715">
    <property type="entry name" value="PTS_IIA_fruc"/>
</dbReference>
<gene>
    <name evidence="19" type="primary">manP_3</name>
    <name evidence="19" type="ORF">VQ7734_04480</name>
</gene>
<dbReference type="CDD" id="cd05569">
    <property type="entry name" value="PTS_IIB_fructose"/>
    <property type="match status" value="1"/>
</dbReference>
<organism evidence="19 20">
    <name type="scientific">Vibrio quintilis</name>
    <dbReference type="NCBI Taxonomy" id="1117707"/>
    <lineage>
        <taxon>Bacteria</taxon>
        <taxon>Pseudomonadati</taxon>
        <taxon>Pseudomonadota</taxon>
        <taxon>Gammaproteobacteria</taxon>
        <taxon>Vibrionales</taxon>
        <taxon>Vibrionaceae</taxon>
        <taxon>Vibrio</taxon>
    </lineage>
</organism>
<dbReference type="FunFam" id="3.40.930.10:FF:000009">
    <property type="entry name" value="PTS system, fructose specific IIABC component"/>
    <property type="match status" value="1"/>
</dbReference>
<evidence type="ECO:0000256" key="10">
    <source>
        <dbReference type="ARBA" id="ARBA00022683"/>
    </source>
</evidence>
<feature type="transmembrane region" description="Helical" evidence="15">
    <location>
        <begin position="600"/>
        <end position="620"/>
    </location>
</feature>
<keyword evidence="10" id="KW-0598">Phosphotransferase system</keyword>
<dbReference type="NCBIfam" id="TIGR01427">
    <property type="entry name" value="PTS_IIC_fructo"/>
    <property type="match status" value="1"/>
</dbReference>
<dbReference type="GO" id="GO:0009401">
    <property type="term" value="P:phosphoenolpyruvate-dependent sugar phosphotransferase system"/>
    <property type="evidence" value="ECO:0007669"/>
    <property type="project" value="UniProtKB-KW"/>
</dbReference>
<evidence type="ECO:0000256" key="2">
    <source>
        <dbReference type="ARBA" id="ARBA00004429"/>
    </source>
</evidence>
<dbReference type="InterPro" id="IPR013011">
    <property type="entry name" value="PTS_EIIB_2"/>
</dbReference>
<dbReference type="RefSeq" id="WP_073586157.1">
    <property type="nucleotide sequence ID" value="NZ_AP024898.1"/>
</dbReference>
<feature type="transmembrane region" description="Helical" evidence="15">
    <location>
        <begin position="560"/>
        <end position="580"/>
    </location>
</feature>
<reference evidence="20" key="1">
    <citation type="submission" date="2016-12" db="EMBL/GenBank/DDBJ databases">
        <authorList>
            <person name="Rodrigo-Torres L."/>
            <person name="Arahal R.D."/>
            <person name="Lucena T."/>
        </authorList>
    </citation>
    <scope>NUCLEOTIDE SEQUENCE [LARGE SCALE GENOMIC DNA]</scope>
</reference>
<evidence type="ECO:0000256" key="7">
    <source>
        <dbReference type="ARBA" id="ARBA00022553"/>
    </source>
</evidence>
<dbReference type="InterPro" id="IPR050864">
    <property type="entry name" value="Bacterial_PTS_Sugar_Transport"/>
</dbReference>
<evidence type="ECO:0000256" key="14">
    <source>
        <dbReference type="ARBA" id="ARBA00023136"/>
    </source>
</evidence>
<dbReference type="Pfam" id="PF02302">
    <property type="entry name" value="PTS_IIB"/>
    <property type="match status" value="1"/>
</dbReference>
<keyword evidence="11 15" id="KW-0812">Transmembrane</keyword>
<name>A0A1M7Z179_9VIBR</name>
<dbReference type="GO" id="GO:0005737">
    <property type="term" value="C:cytoplasm"/>
    <property type="evidence" value="ECO:0007669"/>
    <property type="project" value="UniProtKB-SubCell"/>
</dbReference>
<evidence type="ECO:0000259" key="17">
    <source>
        <dbReference type="PROSITE" id="PS51099"/>
    </source>
</evidence>
<feature type="domain" description="PTS EIIC type-2" evidence="18">
    <location>
        <begin position="284"/>
        <end position="619"/>
    </location>
</feature>
<dbReference type="AlphaFoldDB" id="A0A1M7Z179"/>
<dbReference type="STRING" id="1117707.VQ7734_04480"/>
<keyword evidence="5" id="KW-0813">Transport</keyword>
<dbReference type="InterPro" id="IPR003353">
    <property type="entry name" value="PTS_IIB_fruc"/>
</dbReference>
<feature type="transmembrane region" description="Helical" evidence="15">
    <location>
        <begin position="385"/>
        <end position="402"/>
    </location>
</feature>
<dbReference type="SUPFAM" id="SSF52794">
    <property type="entry name" value="PTS system IIB component-like"/>
    <property type="match status" value="1"/>
</dbReference>
<dbReference type="GO" id="GO:0090563">
    <property type="term" value="F:protein-phosphocysteine-sugar phosphotransferase activity"/>
    <property type="evidence" value="ECO:0007669"/>
    <property type="project" value="TreeGrafter"/>
</dbReference>
<comment type="subcellular location">
    <subcellularLocation>
        <location evidence="2">Cell inner membrane</location>
        <topology evidence="2">Multi-pass membrane protein</topology>
    </subcellularLocation>
    <subcellularLocation>
        <location evidence="3">Cytoplasm</location>
    </subcellularLocation>
</comment>
<dbReference type="PROSITE" id="PS51099">
    <property type="entry name" value="PTS_EIIB_TYPE_2"/>
    <property type="match status" value="1"/>
</dbReference>
<accession>A0A1M7Z179</accession>
<feature type="transmembrane region" description="Helical" evidence="15">
    <location>
        <begin position="332"/>
        <end position="353"/>
    </location>
</feature>
<evidence type="ECO:0000256" key="9">
    <source>
        <dbReference type="ARBA" id="ARBA00022679"/>
    </source>
</evidence>
<dbReference type="InterPro" id="IPR013014">
    <property type="entry name" value="PTS_EIIC_2"/>
</dbReference>
<dbReference type="FunFam" id="3.40.50.2300:FF:000014">
    <property type="entry name" value="PTS system fructose-like transporter subunit IIB"/>
    <property type="match status" value="1"/>
</dbReference>
<keyword evidence="9" id="KW-0808">Transferase</keyword>
<dbReference type="InterPro" id="IPR003352">
    <property type="entry name" value="PTS_EIIC"/>
</dbReference>
<dbReference type="InterPro" id="IPR002178">
    <property type="entry name" value="PTS_EIIA_type-2_dom"/>
</dbReference>
<dbReference type="PROSITE" id="PS51094">
    <property type="entry name" value="PTS_EIIA_TYPE_2"/>
    <property type="match status" value="1"/>
</dbReference>
<evidence type="ECO:0000256" key="12">
    <source>
        <dbReference type="ARBA" id="ARBA00022777"/>
    </source>
</evidence>
<dbReference type="Pfam" id="PF00359">
    <property type="entry name" value="PTS_EIIA_2"/>
    <property type="match status" value="1"/>
</dbReference>
<evidence type="ECO:0000313" key="19">
    <source>
        <dbReference type="EMBL" id="SHO58708.1"/>
    </source>
</evidence>
<evidence type="ECO:0000256" key="3">
    <source>
        <dbReference type="ARBA" id="ARBA00004496"/>
    </source>
</evidence>
<evidence type="ECO:0000256" key="11">
    <source>
        <dbReference type="ARBA" id="ARBA00022692"/>
    </source>
</evidence>
<dbReference type="OrthoDB" id="9782569at2"/>
<evidence type="ECO:0000256" key="4">
    <source>
        <dbReference type="ARBA" id="ARBA00012799"/>
    </source>
</evidence>
<keyword evidence="7" id="KW-0597">Phosphoprotein</keyword>
<dbReference type="InterPro" id="IPR016152">
    <property type="entry name" value="PTrfase/Anion_transptr"/>
</dbReference>
<feature type="transmembrane region" description="Helical" evidence="15">
    <location>
        <begin position="287"/>
        <end position="312"/>
    </location>
</feature>
<sequence>MITKLINEKLISLDLKANSKEEVFKELIDVLYSQKRISDKEKFLEDIKAREKLGNTGFEDGVALPHAKSSAVLEPAVVIGVSRNGIEYGAEDGQPSKLFFMIASPDGGDNHHIEVLAELSSKLIEEGFIDSFLKAETNDQALALLLEKKDVLATDSNIETKGFVIGVTGCPAGVAHTYLAAEALEKGASALGYQIKVETNGSIGVKNSPTEDEIQCADAIIVACDKQVDMARFAGKRLIKTNVKAPIKDAKGLINQALSSPVYEAEQGCAQSVSNKASQARSDMYRFLMNGVSHMIPFVVTGGLLIALSLAIGGEPTESGMAIPPGSMWNQILDVGVVAFTLMIPILAGYIAYAIADRPALAPGLIGGWIANHGSFYGAEAGTGFIGAIIAGLLVGYFVKWITSVNYHKFIQPLVPIMIAPITGSLFIAGLFIFVIGAPIASLMDGLTAMLTSMSSGNVVLLGIVLGGMAGFDMGGPFNKVAFLFSVGMIASGQTQFMGAMACAIPVAPLGMGIATFLGRKLDIFEKSELETGKAAGAMGLVGISEGAIPFAAQDPVSVIPANMLGSIVAAVMAFSFGITDSVAHGGPVVALLGAMNDPLLALLCMIAGSFVTALTCITLKKIRKARLMAAAA</sequence>
<evidence type="ECO:0000256" key="13">
    <source>
        <dbReference type="ARBA" id="ARBA00022989"/>
    </source>
</evidence>
<evidence type="ECO:0000256" key="15">
    <source>
        <dbReference type="SAM" id="Phobius"/>
    </source>
</evidence>
<dbReference type="Proteomes" id="UP000184600">
    <property type="component" value="Unassembled WGS sequence"/>
</dbReference>
<dbReference type="InterPro" id="IPR006327">
    <property type="entry name" value="PTS_IIC_fruc"/>
</dbReference>
<keyword evidence="8" id="KW-0762">Sugar transport</keyword>
<dbReference type="InterPro" id="IPR036095">
    <property type="entry name" value="PTS_EIIB-like_sf"/>
</dbReference>
<dbReference type="PROSITE" id="PS51104">
    <property type="entry name" value="PTS_EIIC_TYPE_2"/>
    <property type="match status" value="1"/>
</dbReference>
<keyword evidence="6" id="KW-1003">Cell membrane</keyword>
<dbReference type="GO" id="GO:0005351">
    <property type="term" value="F:carbohydrate:proton symporter activity"/>
    <property type="evidence" value="ECO:0007669"/>
    <property type="project" value="InterPro"/>
</dbReference>
<keyword evidence="14 15" id="KW-0472">Membrane</keyword>
<feature type="transmembrane region" description="Helical" evidence="15">
    <location>
        <begin position="482"/>
        <end position="515"/>
    </location>
</feature>
<evidence type="ECO:0000259" key="16">
    <source>
        <dbReference type="PROSITE" id="PS51094"/>
    </source>
</evidence>
<dbReference type="SUPFAM" id="SSF55804">
    <property type="entry name" value="Phoshotransferase/anion transport protein"/>
    <property type="match status" value="1"/>
</dbReference>
<comment type="catalytic activity">
    <reaction evidence="1">
        <text>D-fructose(out) + N(pros)-phospho-L-histidyl-[protein] = D-fructose 1-phosphate(in) + L-histidyl-[protein]</text>
        <dbReference type="Rhea" id="RHEA:49252"/>
        <dbReference type="Rhea" id="RHEA-COMP:9745"/>
        <dbReference type="Rhea" id="RHEA-COMP:9746"/>
        <dbReference type="ChEBI" id="CHEBI:29979"/>
        <dbReference type="ChEBI" id="CHEBI:37721"/>
        <dbReference type="ChEBI" id="CHEBI:58674"/>
        <dbReference type="ChEBI" id="CHEBI:64837"/>
        <dbReference type="EC" id="2.7.1.202"/>
    </reaction>
</comment>
<keyword evidence="20" id="KW-1185">Reference proteome</keyword>
<dbReference type="InterPro" id="IPR003501">
    <property type="entry name" value="PTS_EIIB_2/3"/>
</dbReference>
<evidence type="ECO:0000256" key="5">
    <source>
        <dbReference type="ARBA" id="ARBA00022448"/>
    </source>
</evidence>
<evidence type="ECO:0000256" key="6">
    <source>
        <dbReference type="ARBA" id="ARBA00022475"/>
    </source>
</evidence>
<feature type="transmembrane region" description="Helical" evidence="15">
    <location>
        <begin position="414"/>
        <end position="441"/>
    </location>
</feature>
<dbReference type="Gene3D" id="3.40.50.2300">
    <property type="match status" value="1"/>
</dbReference>
<dbReference type="Pfam" id="PF02378">
    <property type="entry name" value="PTS_EIIC"/>
    <property type="match status" value="1"/>
</dbReference>
<dbReference type="GO" id="GO:0005886">
    <property type="term" value="C:plasma membrane"/>
    <property type="evidence" value="ECO:0007669"/>
    <property type="project" value="UniProtKB-SubCell"/>
</dbReference>
<proteinExistence type="predicted"/>
<dbReference type="PANTHER" id="PTHR30505:SF0">
    <property type="entry name" value="FRUCTOSE-LIKE PTS SYSTEM EIIBC COMPONENT-RELATED"/>
    <property type="match status" value="1"/>
</dbReference>
<protein>
    <recommendedName>
        <fullName evidence="4">protein-N(pi)-phosphohistidine--D-fructose phosphotransferase</fullName>
        <ecNumber evidence="4">2.7.1.202</ecNumber>
    </recommendedName>
</protein>
<evidence type="ECO:0000256" key="8">
    <source>
        <dbReference type="ARBA" id="ARBA00022597"/>
    </source>
</evidence>